<dbReference type="PANTHER" id="PTHR43245:SF13">
    <property type="entry name" value="UDP-D-APIOSE_UDP-D-XYLOSE SYNTHASE 2"/>
    <property type="match status" value="1"/>
</dbReference>
<sequence length="329" mass="37801">MRILVTGSEGSLMQWTIKHLLQNDHEVVGVDNHARYDDYNHTRVVDPEEYEFHKADLTEHDRVMDLVSDVDGVINAAALIYGVKGFHEYPADILSNDVVIHRNILEAAKKHDVSRVAYLSSSMVYEQDEPPHNEADVWKSRVPSTDYGLSKVVGERLSMAFEEQYGIEYTIWRPFNIITPYEKSEDEAGISHVFADFLRKILVEKQNPMEIFGDGEQVRCFTWINEVAEAIANQSFADATTNETYNLANPEPVTMKELARRIFAKGRDHGIVRGEELEFDYVPIYDDDVKKRVPHVNKANADFGWDPKVKLDDSLNRCIDNMDEIYDEI</sequence>
<dbReference type="Pfam" id="PF01370">
    <property type="entry name" value="Epimerase"/>
    <property type="match status" value="1"/>
</dbReference>
<dbReference type="InterPro" id="IPR036291">
    <property type="entry name" value="NAD(P)-bd_dom_sf"/>
</dbReference>
<organism evidence="2 3">
    <name type="scientific">Halobacterium litoreum</name>
    <dbReference type="NCBI Taxonomy" id="2039234"/>
    <lineage>
        <taxon>Archaea</taxon>
        <taxon>Methanobacteriati</taxon>
        <taxon>Methanobacteriota</taxon>
        <taxon>Stenosarchaea group</taxon>
        <taxon>Halobacteria</taxon>
        <taxon>Halobacteriales</taxon>
        <taxon>Halobacteriaceae</taxon>
        <taxon>Halobacterium</taxon>
    </lineage>
</organism>
<evidence type="ECO:0000313" key="3">
    <source>
        <dbReference type="Proteomes" id="UP001595660"/>
    </source>
</evidence>
<evidence type="ECO:0000259" key="1">
    <source>
        <dbReference type="Pfam" id="PF01370"/>
    </source>
</evidence>
<dbReference type="InterPro" id="IPR001509">
    <property type="entry name" value="Epimerase_deHydtase"/>
</dbReference>
<keyword evidence="3" id="KW-1185">Reference proteome</keyword>
<dbReference type="InterPro" id="IPR050177">
    <property type="entry name" value="Lipid_A_modif_metabolic_enz"/>
</dbReference>
<dbReference type="Gene3D" id="3.40.50.720">
    <property type="entry name" value="NAD(P)-binding Rossmann-like Domain"/>
    <property type="match status" value="1"/>
</dbReference>
<dbReference type="EMBL" id="JBHRWN010000002">
    <property type="protein sequence ID" value="MFC3476381.1"/>
    <property type="molecule type" value="Genomic_DNA"/>
</dbReference>
<dbReference type="SUPFAM" id="SSF51735">
    <property type="entry name" value="NAD(P)-binding Rossmann-fold domains"/>
    <property type="match status" value="1"/>
</dbReference>
<evidence type="ECO:0000313" key="2">
    <source>
        <dbReference type="EMBL" id="MFC3476381.1"/>
    </source>
</evidence>
<comment type="caution">
    <text evidence="2">The sequence shown here is derived from an EMBL/GenBank/DDBJ whole genome shotgun (WGS) entry which is preliminary data.</text>
</comment>
<dbReference type="AlphaFoldDB" id="A0ABD5NB10"/>
<feature type="domain" description="NAD-dependent epimerase/dehydratase" evidence="1">
    <location>
        <begin position="3"/>
        <end position="247"/>
    </location>
</feature>
<proteinExistence type="predicted"/>
<protein>
    <submittedName>
        <fullName evidence="2">NAD-dependent epimerase/dehydratase family protein</fullName>
    </submittedName>
</protein>
<accession>A0ABD5NB10</accession>
<dbReference type="Proteomes" id="UP001595660">
    <property type="component" value="Unassembled WGS sequence"/>
</dbReference>
<gene>
    <name evidence="2" type="ORF">ACFOKC_01445</name>
</gene>
<dbReference type="GeneID" id="69117710"/>
<dbReference type="RefSeq" id="WP_232572468.1">
    <property type="nucleotide sequence ID" value="NZ_CP089466.1"/>
</dbReference>
<dbReference type="PANTHER" id="PTHR43245">
    <property type="entry name" value="BIFUNCTIONAL POLYMYXIN RESISTANCE PROTEIN ARNA"/>
    <property type="match status" value="1"/>
</dbReference>
<name>A0ABD5NB10_9EURY</name>
<reference evidence="2 3" key="1">
    <citation type="journal article" date="2019" name="Int. J. Syst. Evol. Microbiol.">
        <title>The Global Catalogue of Microorganisms (GCM) 10K type strain sequencing project: providing services to taxonomists for standard genome sequencing and annotation.</title>
        <authorList>
            <consortium name="The Broad Institute Genomics Platform"/>
            <consortium name="The Broad Institute Genome Sequencing Center for Infectious Disease"/>
            <person name="Wu L."/>
            <person name="Ma J."/>
        </authorList>
    </citation>
    <scope>NUCLEOTIDE SEQUENCE [LARGE SCALE GENOMIC DNA]</scope>
    <source>
        <strain evidence="2 3">CGMCC 1.12562</strain>
    </source>
</reference>